<gene>
    <name evidence="1" type="ORF">CFH83_10670</name>
</gene>
<evidence type="ECO:0000313" key="2">
    <source>
        <dbReference type="Proteomes" id="UP000228859"/>
    </source>
</evidence>
<reference evidence="1 2" key="1">
    <citation type="journal article" date="2017" name="Front. Microbiol.">
        <title>Comparative Genomic Analysis of the Class Epsilonproteobacteria and Proposed Reclassification to Epsilonbacteraeota (phyl. nov.).</title>
        <authorList>
            <person name="Waite D.W."/>
            <person name="Vanwonterghem I."/>
            <person name="Rinke C."/>
            <person name="Parks D.H."/>
            <person name="Zhang Y."/>
            <person name="Takai K."/>
            <person name="Sievert S.M."/>
            <person name="Simon J."/>
            <person name="Campbell B.J."/>
            <person name="Hanson T.E."/>
            <person name="Woyke T."/>
            <person name="Klotz M.G."/>
            <person name="Hugenholtz P."/>
        </authorList>
    </citation>
    <scope>NUCLEOTIDE SEQUENCE [LARGE SCALE GENOMIC DNA]</scope>
    <source>
        <strain evidence="1">UBA12443</strain>
    </source>
</reference>
<protein>
    <submittedName>
        <fullName evidence="1">Uncharacterized protein</fullName>
    </submittedName>
</protein>
<name>A0A2D3WLU7_9BACT</name>
<comment type="caution">
    <text evidence="1">The sequence shown here is derived from an EMBL/GenBank/DDBJ whole genome shotgun (WGS) entry which is preliminary data.</text>
</comment>
<evidence type="ECO:0000313" key="1">
    <source>
        <dbReference type="EMBL" id="DAB37533.1"/>
    </source>
</evidence>
<proteinExistence type="predicted"/>
<dbReference type="EMBL" id="DLUI01000154">
    <property type="protein sequence ID" value="DAB37533.1"/>
    <property type="molecule type" value="Genomic_DNA"/>
</dbReference>
<dbReference type="RefSeq" id="WP_303663200.1">
    <property type="nucleotide sequence ID" value="NZ_DLUI01000154.1"/>
</dbReference>
<sequence length="263" mass="29940">ELYFTKSFAEAKKLIGADPLRNGPKAQELLKPFCVVPAKKEMIHSLQKNYELYLKADALIKEKQFREYFNLTEKYDFLTSEEVYKKICALAEASIAKIKKLIEEGKYDDAFSGIKQVAVFLPYKEQLMELAKEIQLRQKLLEAIQSNAIQTAYELVVAYPILESMAEFVAYDETFDEVLSNAMQSVANGEIKQVQQILLPYAGISIFKPKIRECIRQATFNKLGLLLAAKSLAVAQSIAAYYLKEFGKDDEYEKLLKHYGVAS</sequence>
<feature type="non-terminal residue" evidence="1">
    <location>
        <position position="1"/>
    </location>
</feature>
<dbReference type="Proteomes" id="UP000228859">
    <property type="component" value="Unassembled WGS sequence"/>
</dbReference>
<dbReference type="AlphaFoldDB" id="A0A2D3WLU7"/>
<organism evidence="1 2">
    <name type="scientific">Sulfuricurvum kujiense</name>
    <dbReference type="NCBI Taxonomy" id="148813"/>
    <lineage>
        <taxon>Bacteria</taxon>
        <taxon>Pseudomonadati</taxon>
        <taxon>Campylobacterota</taxon>
        <taxon>Epsilonproteobacteria</taxon>
        <taxon>Campylobacterales</taxon>
        <taxon>Sulfurimonadaceae</taxon>
        <taxon>Sulfuricurvum</taxon>
    </lineage>
</organism>
<accession>A0A2D3WLU7</accession>